<evidence type="ECO:0000256" key="1">
    <source>
        <dbReference type="ARBA" id="ARBA00000085"/>
    </source>
</evidence>
<evidence type="ECO:0000256" key="3">
    <source>
        <dbReference type="ARBA" id="ARBA00022553"/>
    </source>
</evidence>
<evidence type="ECO:0000256" key="4">
    <source>
        <dbReference type="ARBA" id="ARBA00022679"/>
    </source>
</evidence>
<dbReference type="CDD" id="cd16917">
    <property type="entry name" value="HATPase_UhpB-NarQ-NarX-like"/>
    <property type="match status" value="1"/>
</dbReference>
<sequence length="381" mass="40777">MDPLAQLARVPRRPLRSDLVLAALLAAWAVAEVLPAGPDPLWVEIPFALVMTVPLVFRRHVPLLVLGVTVAALLARVVTAGGPPTTVAPFPTILVAAFSAALHVRTLVAAVAAWVVAVGGMAVAIILRFYSPEPDLGSGLVMVFFVTGAWTSGLLLRRREVQLRNAEERTREEAREAVAAERLRIARELHDVVAHSLSIIAVNAGAARELGALDPERAREHMDAVAGTAREALVEMRHLLEALRDEGDDGLAPQPTLDRLPELVEQVRTSGLPVRLVEQGDRRPLPAGLELTAYRIVQEALTNVRRHAGAADTEVRVTYGGTELGLEVVNAPGTRQPPPTAPGHGLVGMRERARLYGGALHAGRAGDGGYAVRLRLPVEPQ</sequence>
<evidence type="ECO:0000313" key="14">
    <source>
        <dbReference type="Proteomes" id="UP001500831"/>
    </source>
</evidence>
<feature type="coiled-coil region" evidence="9">
    <location>
        <begin position="156"/>
        <end position="184"/>
    </location>
</feature>
<dbReference type="PANTHER" id="PTHR24421">
    <property type="entry name" value="NITRATE/NITRITE SENSOR PROTEIN NARX-RELATED"/>
    <property type="match status" value="1"/>
</dbReference>
<dbReference type="EC" id="2.7.13.3" evidence="2"/>
<name>A0ABP6IJ65_9ACTN</name>
<dbReference type="Gene3D" id="3.30.565.10">
    <property type="entry name" value="Histidine kinase-like ATPase, C-terminal domain"/>
    <property type="match status" value="1"/>
</dbReference>
<feature type="domain" description="Signal transduction histidine kinase subgroup 3 dimerisation and phosphoacceptor" evidence="11">
    <location>
        <begin position="181"/>
        <end position="246"/>
    </location>
</feature>
<dbReference type="Pfam" id="PF23539">
    <property type="entry name" value="DUF7134"/>
    <property type="match status" value="1"/>
</dbReference>
<evidence type="ECO:0000256" key="7">
    <source>
        <dbReference type="ARBA" id="ARBA00022840"/>
    </source>
</evidence>
<evidence type="ECO:0000256" key="2">
    <source>
        <dbReference type="ARBA" id="ARBA00012438"/>
    </source>
</evidence>
<evidence type="ECO:0000256" key="6">
    <source>
        <dbReference type="ARBA" id="ARBA00022777"/>
    </source>
</evidence>
<gene>
    <name evidence="13" type="ORF">GCM10010517_53410</name>
</gene>
<keyword evidence="10" id="KW-0812">Transmembrane</keyword>
<keyword evidence="7" id="KW-0067">ATP-binding</keyword>
<dbReference type="Pfam" id="PF07730">
    <property type="entry name" value="HisKA_3"/>
    <property type="match status" value="1"/>
</dbReference>
<feature type="transmembrane region" description="Helical" evidence="10">
    <location>
        <begin position="64"/>
        <end position="81"/>
    </location>
</feature>
<keyword evidence="14" id="KW-1185">Reference proteome</keyword>
<evidence type="ECO:0000259" key="11">
    <source>
        <dbReference type="Pfam" id="PF07730"/>
    </source>
</evidence>
<keyword evidence="8" id="KW-0902">Two-component regulatory system</keyword>
<dbReference type="InterPro" id="IPR055558">
    <property type="entry name" value="DUF7134"/>
</dbReference>
<comment type="catalytic activity">
    <reaction evidence="1">
        <text>ATP + protein L-histidine = ADP + protein N-phospho-L-histidine.</text>
        <dbReference type="EC" id="2.7.13.3"/>
    </reaction>
</comment>
<keyword evidence="6 13" id="KW-0418">Kinase</keyword>
<evidence type="ECO:0000313" key="13">
    <source>
        <dbReference type="EMBL" id="GAA2889318.1"/>
    </source>
</evidence>
<keyword evidence="9" id="KW-0175">Coiled coil</keyword>
<organism evidence="13 14">
    <name type="scientific">Streptosporangium fragile</name>
    <dbReference type="NCBI Taxonomy" id="46186"/>
    <lineage>
        <taxon>Bacteria</taxon>
        <taxon>Bacillati</taxon>
        <taxon>Actinomycetota</taxon>
        <taxon>Actinomycetes</taxon>
        <taxon>Streptosporangiales</taxon>
        <taxon>Streptosporangiaceae</taxon>
        <taxon>Streptosporangium</taxon>
    </lineage>
</organism>
<evidence type="ECO:0000256" key="8">
    <source>
        <dbReference type="ARBA" id="ARBA00023012"/>
    </source>
</evidence>
<reference evidence="14" key="1">
    <citation type="journal article" date="2019" name="Int. J. Syst. Evol. Microbiol.">
        <title>The Global Catalogue of Microorganisms (GCM) 10K type strain sequencing project: providing services to taxonomists for standard genome sequencing and annotation.</title>
        <authorList>
            <consortium name="The Broad Institute Genomics Platform"/>
            <consortium name="The Broad Institute Genome Sequencing Center for Infectious Disease"/>
            <person name="Wu L."/>
            <person name="Ma J."/>
        </authorList>
    </citation>
    <scope>NUCLEOTIDE SEQUENCE [LARGE SCALE GENOMIC DNA]</scope>
    <source>
        <strain evidence="14">JCM 6242</strain>
    </source>
</reference>
<keyword evidence="4" id="KW-0808">Transferase</keyword>
<dbReference type="InterPro" id="IPR036890">
    <property type="entry name" value="HATPase_C_sf"/>
</dbReference>
<dbReference type="InterPro" id="IPR011712">
    <property type="entry name" value="Sig_transdc_His_kin_sub3_dim/P"/>
</dbReference>
<comment type="caution">
    <text evidence="13">The sequence shown here is derived from an EMBL/GenBank/DDBJ whole genome shotgun (WGS) entry which is preliminary data.</text>
</comment>
<feature type="transmembrane region" description="Helical" evidence="10">
    <location>
        <begin position="87"/>
        <end position="104"/>
    </location>
</feature>
<evidence type="ECO:0000256" key="9">
    <source>
        <dbReference type="SAM" id="Coils"/>
    </source>
</evidence>
<feature type="transmembrane region" description="Helical" evidence="10">
    <location>
        <begin position="111"/>
        <end position="130"/>
    </location>
</feature>
<keyword evidence="10" id="KW-0472">Membrane</keyword>
<feature type="transmembrane region" description="Helical" evidence="10">
    <location>
        <begin position="136"/>
        <end position="156"/>
    </location>
</feature>
<protein>
    <recommendedName>
        <fullName evidence="2">histidine kinase</fullName>
        <ecNumber evidence="2">2.7.13.3</ecNumber>
    </recommendedName>
</protein>
<dbReference type="EMBL" id="BAAAVI010000044">
    <property type="protein sequence ID" value="GAA2889318.1"/>
    <property type="molecule type" value="Genomic_DNA"/>
</dbReference>
<keyword evidence="5" id="KW-0547">Nucleotide-binding</keyword>
<dbReference type="Gene3D" id="1.20.5.1930">
    <property type="match status" value="1"/>
</dbReference>
<dbReference type="GO" id="GO:0016301">
    <property type="term" value="F:kinase activity"/>
    <property type="evidence" value="ECO:0007669"/>
    <property type="project" value="UniProtKB-KW"/>
</dbReference>
<keyword evidence="10" id="KW-1133">Transmembrane helix</keyword>
<evidence type="ECO:0000256" key="10">
    <source>
        <dbReference type="SAM" id="Phobius"/>
    </source>
</evidence>
<accession>A0ABP6IJ65</accession>
<dbReference type="RefSeq" id="WP_344977189.1">
    <property type="nucleotide sequence ID" value="NZ_BAAAVI010000044.1"/>
</dbReference>
<dbReference type="SUPFAM" id="SSF55874">
    <property type="entry name" value="ATPase domain of HSP90 chaperone/DNA topoisomerase II/histidine kinase"/>
    <property type="match status" value="1"/>
</dbReference>
<evidence type="ECO:0000256" key="5">
    <source>
        <dbReference type="ARBA" id="ARBA00022741"/>
    </source>
</evidence>
<keyword evidence="3" id="KW-0597">Phosphoprotein</keyword>
<dbReference type="PANTHER" id="PTHR24421:SF10">
    <property type="entry name" value="NITRATE_NITRITE SENSOR PROTEIN NARQ"/>
    <property type="match status" value="1"/>
</dbReference>
<dbReference type="Proteomes" id="UP001500831">
    <property type="component" value="Unassembled WGS sequence"/>
</dbReference>
<dbReference type="InterPro" id="IPR050482">
    <property type="entry name" value="Sensor_HK_TwoCompSys"/>
</dbReference>
<proteinExistence type="predicted"/>
<evidence type="ECO:0000259" key="12">
    <source>
        <dbReference type="Pfam" id="PF23539"/>
    </source>
</evidence>
<feature type="domain" description="DUF7134" evidence="12">
    <location>
        <begin position="10"/>
        <end position="160"/>
    </location>
</feature>